<keyword evidence="1" id="KW-0472">Membrane</keyword>
<feature type="transmembrane region" description="Helical" evidence="1">
    <location>
        <begin position="84"/>
        <end position="110"/>
    </location>
</feature>
<evidence type="ECO:0000256" key="1">
    <source>
        <dbReference type="SAM" id="Phobius"/>
    </source>
</evidence>
<evidence type="ECO:0008006" key="4">
    <source>
        <dbReference type="Google" id="ProtNLM"/>
    </source>
</evidence>
<comment type="caution">
    <text evidence="2">The sequence shown here is derived from an EMBL/GenBank/DDBJ whole genome shotgun (WGS) entry which is preliminary data.</text>
</comment>
<dbReference type="RefSeq" id="WP_194215570.1">
    <property type="nucleotide sequence ID" value="NZ_CP061205.1"/>
</dbReference>
<feature type="transmembrane region" description="Helical" evidence="1">
    <location>
        <begin position="7"/>
        <end position="28"/>
    </location>
</feature>
<reference evidence="3" key="1">
    <citation type="journal article" date="2019" name="Int. J. Syst. Evol. Microbiol.">
        <title>The Global Catalogue of Microorganisms (GCM) 10K type strain sequencing project: providing services to taxonomists for standard genome sequencing and annotation.</title>
        <authorList>
            <consortium name="The Broad Institute Genomics Platform"/>
            <consortium name="The Broad Institute Genome Sequencing Center for Infectious Disease"/>
            <person name="Wu L."/>
            <person name="Ma J."/>
        </authorList>
    </citation>
    <scope>NUCLEOTIDE SEQUENCE [LARGE SCALE GENOMIC DNA]</scope>
    <source>
        <strain evidence="3">KCTC 62164</strain>
    </source>
</reference>
<evidence type="ECO:0000313" key="2">
    <source>
        <dbReference type="EMBL" id="MFC3053481.1"/>
    </source>
</evidence>
<dbReference type="Proteomes" id="UP001595444">
    <property type="component" value="Unassembled WGS sequence"/>
</dbReference>
<accession>A0ABV7D8N7</accession>
<name>A0ABV7D8N7_9PROT</name>
<dbReference type="EMBL" id="JBHRSL010000027">
    <property type="protein sequence ID" value="MFC3053481.1"/>
    <property type="molecule type" value="Genomic_DNA"/>
</dbReference>
<proteinExistence type="predicted"/>
<feature type="transmembrane region" description="Helical" evidence="1">
    <location>
        <begin position="40"/>
        <end position="63"/>
    </location>
</feature>
<gene>
    <name evidence="2" type="ORF">ACFOKA_16400</name>
</gene>
<keyword evidence="1" id="KW-0812">Transmembrane</keyword>
<protein>
    <recommendedName>
        <fullName evidence="4">DUF2178 domain-containing protein</fullName>
    </recommendedName>
</protein>
<sequence>MCFYEKSAIAALSLSVLVFGAYFVYVLTGLPTNGSMTLSVYVPYLVGVVVLFIILSIIMQVIITICTPKDEMDEAGKLDERDKLVINTGSSNASYILYTGIIAAIFALVYEMSDFWVAHILLGALVLSDIVRHVLVLFMYRRGM</sequence>
<keyword evidence="3" id="KW-1185">Reference proteome</keyword>
<feature type="transmembrane region" description="Helical" evidence="1">
    <location>
        <begin position="116"/>
        <end position="140"/>
    </location>
</feature>
<evidence type="ECO:0000313" key="3">
    <source>
        <dbReference type="Proteomes" id="UP001595444"/>
    </source>
</evidence>
<organism evidence="2 3">
    <name type="scientific">Kordiimonas pumila</name>
    <dbReference type="NCBI Taxonomy" id="2161677"/>
    <lineage>
        <taxon>Bacteria</taxon>
        <taxon>Pseudomonadati</taxon>
        <taxon>Pseudomonadota</taxon>
        <taxon>Alphaproteobacteria</taxon>
        <taxon>Kordiimonadales</taxon>
        <taxon>Kordiimonadaceae</taxon>
        <taxon>Kordiimonas</taxon>
    </lineage>
</organism>
<keyword evidence="1" id="KW-1133">Transmembrane helix</keyword>